<evidence type="ECO:0000256" key="2">
    <source>
        <dbReference type="ARBA" id="ARBA00022741"/>
    </source>
</evidence>
<keyword evidence="2" id="KW-0547">Nucleotide-binding</keyword>
<feature type="compositionally biased region" description="Basic residues" evidence="5">
    <location>
        <begin position="480"/>
        <end position="507"/>
    </location>
</feature>
<evidence type="ECO:0000256" key="5">
    <source>
        <dbReference type="SAM" id="MobiDB-lite"/>
    </source>
</evidence>
<evidence type="ECO:0000259" key="6">
    <source>
        <dbReference type="Pfam" id="PF07529"/>
    </source>
</evidence>
<dbReference type="PANTHER" id="PTHR45685">
    <property type="entry name" value="HELICASE SRCAP-RELATED"/>
    <property type="match status" value="1"/>
</dbReference>
<evidence type="ECO:0000256" key="4">
    <source>
        <dbReference type="ARBA" id="ARBA00022840"/>
    </source>
</evidence>
<gene>
    <name evidence="7" type="ORF">QBZ16_000487</name>
</gene>
<proteinExistence type="predicted"/>
<sequence length="543" mass="59971">MDTPDDSLSSAPEGGYLGDGDMTDRANELERRYEILRQAASIKDIRAAVKWLAKEFHKERAWKLRQAKRFAQAVARSNKDLESRTIQRARDEEKARRKRASWIAKEVAAFWDKAGRIVTHRRQAEAAARRKEMMDRQLDALLGQTQRYSNMLAARLAGEAGQAAEAPATATEAGGSGQDNGEASEPDAAAAVKQRDNGLPGYGEGRLLASEQEPEALEASAVKHEDALGSHVSDATALNDDGDDDIDDDAASADEYMADSDEEDDEATLEQEEEVARAEGYSKATEAEELHGLEEDADVPLEELLASMGVPLPASIKQEPQSEERVPAPAQAAGGRSELAQLEDDAMEEDVDDDDAASADEYVADSDEEDDEATLEQEEETARAEGYSKATEAEELNGLEEDADVPLEELLASMGGPPSQHRWAGKRVLVIMAMLLEESLWELPKADPSLRRPPRALRRKAAWTARTTPRMSTRPTRTTRTTRRRWRRRSGRQRPRARRPPRPRRTSSRASRPTRSWISTTCSASTAVRGPMVLGSAMTRRRS</sequence>
<dbReference type="GO" id="GO:0005524">
    <property type="term" value="F:ATP binding"/>
    <property type="evidence" value="ECO:0007669"/>
    <property type="project" value="UniProtKB-KW"/>
</dbReference>
<keyword evidence="3" id="KW-0347">Helicase</keyword>
<dbReference type="InterPro" id="IPR050520">
    <property type="entry name" value="INO80/SWR1_helicase"/>
</dbReference>
<dbReference type="AlphaFoldDB" id="A0AAD9ILN2"/>
<evidence type="ECO:0000256" key="1">
    <source>
        <dbReference type="ARBA" id="ARBA00004123"/>
    </source>
</evidence>
<feature type="compositionally biased region" description="Basic residues" evidence="5">
    <location>
        <begin position="452"/>
        <end position="461"/>
    </location>
</feature>
<dbReference type="Pfam" id="PF07529">
    <property type="entry name" value="HSA"/>
    <property type="match status" value="1"/>
</dbReference>
<feature type="compositionally biased region" description="Acidic residues" evidence="5">
    <location>
        <begin position="393"/>
        <end position="403"/>
    </location>
</feature>
<accession>A0AAD9ILN2</accession>
<dbReference type="PANTHER" id="PTHR45685:SF1">
    <property type="entry name" value="HELICASE SRCAP"/>
    <property type="match status" value="1"/>
</dbReference>
<dbReference type="GO" id="GO:0016887">
    <property type="term" value="F:ATP hydrolysis activity"/>
    <property type="evidence" value="ECO:0007669"/>
    <property type="project" value="TreeGrafter"/>
</dbReference>
<name>A0AAD9ILN2_PROWI</name>
<dbReference type="GO" id="GO:0004386">
    <property type="term" value="F:helicase activity"/>
    <property type="evidence" value="ECO:0007669"/>
    <property type="project" value="UniProtKB-KW"/>
</dbReference>
<feature type="compositionally biased region" description="Low complexity" evidence="5">
    <location>
        <begin position="462"/>
        <end position="479"/>
    </location>
</feature>
<dbReference type="GO" id="GO:0000812">
    <property type="term" value="C:Swr1 complex"/>
    <property type="evidence" value="ECO:0007669"/>
    <property type="project" value="TreeGrafter"/>
</dbReference>
<evidence type="ECO:0000313" key="7">
    <source>
        <dbReference type="EMBL" id="KAK2080633.1"/>
    </source>
</evidence>
<feature type="compositionally biased region" description="Acidic residues" evidence="5">
    <location>
        <begin position="341"/>
        <end position="379"/>
    </location>
</feature>
<keyword evidence="3" id="KW-0378">Hydrolase</keyword>
<feature type="compositionally biased region" description="Polar residues" evidence="5">
    <location>
        <begin position="517"/>
        <end position="526"/>
    </location>
</feature>
<dbReference type="InterPro" id="IPR014012">
    <property type="entry name" value="HSA_dom"/>
</dbReference>
<feature type="compositionally biased region" description="Low complexity" evidence="5">
    <location>
        <begin position="163"/>
        <end position="173"/>
    </location>
</feature>
<organism evidence="7 8">
    <name type="scientific">Prototheca wickerhamii</name>
    <dbReference type="NCBI Taxonomy" id="3111"/>
    <lineage>
        <taxon>Eukaryota</taxon>
        <taxon>Viridiplantae</taxon>
        <taxon>Chlorophyta</taxon>
        <taxon>core chlorophytes</taxon>
        <taxon>Trebouxiophyceae</taxon>
        <taxon>Chlorellales</taxon>
        <taxon>Chlorellaceae</taxon>
        <taxon>Prototheca</taxon>
    </lineage>
</organism>
<evidence type="ECO:0000256" key="3">
    <source>
        <dbReference type="ARBA" id="ARBA00022806"/>
    </source>
</evidence>
<feature type="region of interest" description="Disordered" evidence="5">
    <location>
        <begin position="1"/>
        <end position="23"/>
    </location>
</feature>
<keyword evidence="4" id="KW-0067">ATP-binding</keyword>
<protein>
    <recommendedName>
        <fullName evidence="6">HSA domain-containing protein</fullName>
    </recommendedName>
</protein>
<keyword evidence="8" id="KW-1185">Reference proteome</keyword>
<feature type="region of interest" description="Disordered" evidence="5">
    <location>
        <begin position="446"/>
        <end position="543"/>
    </location>
</feature>
<feature type="compositionally biased region" description="Basic and acidic residues" evidence="5">
    <location>
        <begin position="285"/>
        <end position="294"/>
    </location>
</feature>
<dbReference type="GO" id="GO:0042393">
    <property type="term" value="F:histone binding"/>
    <property type="evidence" value="ECO:0007669"/>
    <property type="project" value="TreeGrafter"/>
</dbReference>
<reference evidence="7" key="1">
    <citation type="submission" date="2021-01" db="EMBL/GenBank/DDBJ databases">
        <authorList>
            <person name="Eckstrom K.M.E."/>
        </authorList>
    </citation>
    <scope>NUCLEOTIDE SEQUENCE</scope>
    <source>
        <strain evidence="7">UVCC 0001</strain>
    </source>
</reference>
<feature type="region of interest" description="Disordered" evidence="5">
    <location>
        <begin position="163"/>
        <end position="403"/>
    </location>
</feature>
<feature type="compositionally biased region" description="Acidic residues" evidence="5">
    <location>
        <begin position="240"/>
        <end position="273"/>
    </location>
</feature>
<dbReference type="EMBL" id="JASFZW010000001">
    <property type="protein sequence ID" value="KAK2080633.1"/>
    <property type="molecule type" value="Genomic_DNA"/>
</dbReference>
<comment type="subcellular location">
    <subcellularLocation>
        <location evidence="1">Nucleus</location>
    </subcellularLocation>
</comment>
<feature type="compositionally biased region" description="Polar residues" evidence="5">
    <location>
        <begin position="1"/>
        <end position="10"/>
    </location>
</feature>
<dbReference type="GO" id="GO:0006338">
    <property type="term" value="P:chromatin remodeling"/>
    <property type="evidence" value="ECO:0007669"/>
    <property type="project" value="TreeGrafter"/>
</dbReference>
<dbReference type="GO" id="GO:0003677">
    <property type="term" value="F:DNA binding"/>
    <property type="evidence" value="ECO:0007669"/>
    <property type="project" value="UniProtKB-KW"/>
</dbReference>
<comment type="caution">
    <text evidence="7">The sequence shown here is derived from an EMBL/GenBank/DDBJ whole genome shotgun (WGS) entry which is preliminary data.</text>
</comment>
<dbReference type="Proteomes" id="UP001255856">
    <property type="component" value="Unassembled WGS sequence"/>
</dbReference>
<evidence type="ECO:0000313" key="8">
    <source>
        <dbReference type="Proteomes" id="UP001255856"/>
    </source>
</evidence>
<feature type="domain" description="HSA" evidence="6">
    <location>
        <begin position="48"/>
        <end position="100"/>
    </location>
</feature>